<evidence type="ECO:0000313" key="9">
    <source>
        <dbReference type="EMBL" id="HGL40555.1"/>
    </source>
</evidence>
<dbReference type="PANTHER" id="PTHR43884">
    <property type="entry name" value="ACYL-COA DEHYDROGENASE"/>
    <property type="match status" value="1"/>
</dbReference>
<evidence type="ECO:0000256" key="3">
    <source>
        <dbReference type="ARBA" id="ARBA00022630"/>
    </source>
</evidence>
<keyword evidence="4 5" id="KW-0274">FAD</keyword>
<evidence type="ECO:0000259" key="6">
    <source>
        <dbReference type="Pfam" id="PF00441"/>
    </source>
</evidence>
<comment type="caution">
    <text evidence="10">The sequence shown here is derived from an EMBL/GenBank/DDBJ whole genome shotgun (WGS) entry which is preliminary data.</text>
</comment>
<dbReference type="Gene3D" id="1.20.140.10">
    <property type="entry name" value="Butyryl-CoA Dehydrogenase, subunit A, domain 3"/>
    <property type="match status" value="1"/>
</dbReference>
<dbReference type="SUPFAM" id="SSF47203">
    <property type="entry name" value="Acyl-CoA dehydrogenase C-terminal domain-like"/>
    <property type="match status" value="1"/>
</dbReference>
<evidence type="ECO:0000259" key="8">
    <source>
        <dbReference type="Pfam" id="PF02771"/>
    </source>
</evidence>
<dbReference type="EMBL" id="DTCM01000031">
    <property type="protein sequence ID" value="HGL40555.1"/>
    <property type="molecule type" value="Genomic_DNA"/>
</dbReference>
<keyword evidence="5" id="KW-0560">Oxidoreductase</keyword>
<reference evidence="10" key="1">
    <citation type="journal article" date="2020" name="mSystems">
        <title>Genome- and Community-Level Interaction Insights into Carbon Utilization and Element Cycling Functions of Hydrothermarchaeota in Hydrothermal Sediment.</title>
        <authorList>
            <person name="Zhou Z."/>
            <person name="Liu Y."/>
            <person name="Xu W."/>
            <person name="Pan J."/>
            <person name="Luo Z.H."/>
            <person name="Li M."/>
        </authorList>
    </citation>
    <scope>NUCLEOTIDE SEQUENCE [LARGE SCALE GENOMIC DNA]</scope>
    <source>
        <strain evidence="11">SpSt-1073</strain>
        <strain evidence="10">SpSt-613</strain>
        <strain evidence="9">SpSt-669</strain>
    </source>
</reference>
<sequence length="375" mass="41103">MKEVLDLPSLFPLSYWEKMSDSGLFPEEFWRECGRRRLPGFLIPATYGGLGKTVGDLVEAVIYLTMYGCGTAVYPLLSNNMSSLVINKSGTEKQRQKFLPRLAIGEYIMGLSITERESGSDVLSIKTTAVKQGGKYVINGEKMYVNNFDRATHMLLAARTTPVERAAKKSLGLTLFVLDMKSAGLSFSELPKMGTNYFRTGVMRLENVEVDEEDVVGELDNGWKALAHALNPDRIVYAAVAVGSALFAIKTATSYAQERKVFGKPIGAYQGIQFPLASLYTETEAARLLTLDAAAKFDRGEDASVAACLAKYFASEVVFKAVGQAVQVLGGYGYLRESGLERVLRDIYLLRSGPITQELALAFIAEKGLGLPRSY</sequence>
<dbReference type="Gene3D" id="1.10.540.10">
    <property type="entry name" value="Acyl-CoA dehydrogenase/oxidase, N-terminal domain"/>
    <property type="match status" value="1"/>
</dbReference>
<feature type="domain" description="Acyl-CoA oxidase/dehydrogenase middle" evidence="7">
    <location>
        <begin position="111"/>
        <end position="208"/>
    </location>
</feature>
<dbReference type="InterPro" id="IPR006089">
    <property type="entry name" value="Acyl-CoA_DH_CS"/>
</dbReference>
<name>A0A7C4I304_CALS0</name>
<dbReference type="InterPro" id="IPR037069">
    <property type="entry name" value="AcylCoA_DH/ox_N_sf"/>
</dbReference>
<dbReference type="InterPro" id="IPR006091">
    <property type="entry name" value="Acyl-CoA_Oxase/DH_mid-dom"/>
</dbReference>
<evidence type="ECO:0000256" key="2">
    <source>
        <dbReference type="ARBA" id="ARBA00009347"/>
    </source>
</evidence>
<dbReference type="AlphaFoldDB" id="A0A7C4I304"/>
<dbReference type="Pfam" id="PF02770">
    <property type="entry name" value="Acyl-CoA_dh_M"/>
    <property type="match status" value="1"/>
</dbReference>
<dbReference type="EMBL" id="DTAD01000024">
    <property type="protein sequence ID" value="HGN89993.1"/>
    <property type="molecule type" value="Genomic_DNA"/>
</dbReference>
<evidence type="ECO:0000256" key="5">
    <source>
        <dbReference type="RuleBase" id="RU362125"/>
    </source>
</evidence>
<proteinExistence type="inferred from homology"/>
<dbReference type="EMBL" id="DRXG01000083">
    <property type="protein sequence ID" value="HHN52439.1"/>
    <property type="molecule type" value="Genomic_DNA"/>
</dbReference>
<dbReference type="PANTHER" id="PTHR43884:SF12">
    <property type="entry name" value="ISOVALERYL-COA DEHYDROGENASE, MITOCHONDRIAL-RELATED"/>
    <property type="match status" value="1"/>
</dbReference>
<dbReference type="InterPro" id="IPR046373">
    <property type="entry name" value="Acyl-CoA_Oxase/DH_mid-dom_sf"/>
</dbReference>
<comment type="cofactor">
    <cofactor evidence="1 5">
        <name>FAD</name>
        <dbReference type="ChEBI" id="CHEBI:57692"/>
    </cofactor>
</comment>
<evidence type="ECO:0000259" key="7">
    <source>
        <dbReference type="Pfam" id="PF02770"/>
    </source>
</evidence>
<comment type="similarity">
    <text evidence="2 5">Belongs to the acyl-CoA dehydrogenase family.</text>
</comment>
<dbReference type="InterPro" id="IPR013786">
    <property type="entry name" value="AcylCoA_DH/ox_N"/>
</dbReference>
<evidence type="ECO:0000313" key="11">
    <source>
        <dbReference type="EMBL" id="HHN52439.1"/>
    </source>
</evidence>
<dbReference type="Gene3D" id="2.40.110.10">
    <property type="entry name" value="Butyryl-CoA Dehydrogenase, subunit A, domain 2"/>
    <property type="match status" value="1"/>
</dbReference>
<gene>
    <name evidence="11" type="ORF">ENM30_03890</name>
    <name evidence="10" type="ORF">ENT82_02540</name>
    <name evidence="9" type="ORF">ENU43_02680</name>
</gene>
<dbReference type="GO" id="GO:0003995">
    <property type="term" value="F:acyl-CoA dehydrogenase activity"/>
    <property type="evidence" value="ECO:0007669"/>
    <property type="project" value="InterPro"/>
</dbReference>
<dbReference type="InterPro" id="IPR036250">
    <property type="entry name" value="AcylCo_DH-like_C"/>
</dbReference>
<dbReference type="InterPro" id="IPR009075">
    <property type="entry name" value="AcylCo_DH/oxidase_C"/>
</dbReference>
<evidence type="ECO:0000256" key="1">
    <source>
        <dbReference type="ARBA" id="ARBA00001974"/>
    </source>
</evidence>
<keyword evidence="3 5" id="KW-0285">Flavoprotein</keyword>
<feature type="domain" description="Acyl-CoA dehydrogenase/oxidase C-terminal" evidence="6">
    <location>
        <begin position="221"/>
        <end position="367"/>
    </location>
</feature>
<organism evidence="10">
    <name type="scientific">Caldiarchaeum subterraneum</name>
    <dbReference type="NCBI Taxonomy" id="311458"/>
    <lineage>
        <taxon>Archaea</taxon>
        <taxon>Nitrososphaerota</taxon>
        <taxon>Candidatus Caldarchaeales</taxon>
        <taxon>Candidatus Caldarchaeaceae</taxon>
        <taxon>Candidatus Caldarchaeum</taxon>
    </lineage>
</organism>
<dbReference type="GO" id="GO:0050660">
    <property type="term" value="F:flavin adenine dinucleotide binding"/>
    <property type="evidence" value="ECO:0007669"/>
    <property type="project" value="InterPro"/>
</dbReference>
<accession>A0A7C4I304</accession>
<dbReference type="CDD" id="cd00567">
    <property type="entry name" value="ACAD"/>
    <property type="match status" value="1"/>
</dbReference>
<dbReference type="Pfam" id="PF02771">
    <property type="entry name" value="Acyl-CoA_dh_N"/>
    <property type="match status" value="1"/>
</dbReference>
<evidence type="ECO:0000313" key="10">
    <source>
        <dbReference type="EMBL" id="HGN89993.1"/>
    </source>
</evidence>
<protein>
    <submittedName>
        <fullName evidence="10">Acyl-CoA dehydrogenase</fullName>
    </submittedName>
</protein>
<dbReference type="SUPFAM" id="SSF56645">
    <property type="entry name" value="Acyl-CoA dehydrogenase NM domain-like"/>
    <property type="match status" value="1"/>
</dbReference>
<dbReference type="PROSITE" id="PS00073">
    <property type="entry name" value="ACYL_COA_DH_2"/>
    <property type="match status" value="1"/>
</dbReference>
<evidence type="ECO:0000256" key="4">
    <source>
        <dbReference type="ARBA" id="ARBA00022827"/>
    </source>
</evidence>
<dbReference type="Pfam" id="PF00441">
    <property type="entry name" value="Acyl-CoA_dh_1"/>
    <property type="match status" value="1"/>
</dbReference>
<dbReference type="InterPro" id="IPR009100">
    <property type="entry name" value="AcylCoA_DH/oxidase_NM_dom_sf"/>
</dbReference>
<feature type="domain" description="Acyl-CoA dehydrogenase/oxidase N-terminal" evidence="8">
    <location>
        <begin position="16"/>
        <end position="106"/>
    </location>
</feature>